<dbReference type="Proteomes" id="UP000275747">
    <property type="component" value="Plasmid unnamed"/>
</dbReference>
<evidence type="ECO:0000313" key="6">
    <source>
        <dbReference type="Proteomes" id="UP000224303"/>
    </source>
</evidence>
<dbReference type="GO" id="GO:0015074">
    <property type="term" value="P:DNA integration"/>
    <property type="evidence" value="ECO:0007669"/>
    <property type="project" value="InterPro"/>
</dbReference>
<dbReference type="InterPro" id="IPR013762">
    <property type="entry name" value="Integrase-like_cat_sf"/>
</dbReference>
<feature type="domain" description="Tyr recombinase" evidence="2">
    <location>
        <begin position="3"/>
        <end position="178"/>
    </location>
</feature>
<sequence length="184" mass="21627">MSYNVQPLRTNEEIQDFQFWLRRTSNPERDSFLFLFGINNGLRMSDIIGLKVGDIRGKSKPIIVERKTGKRKPIFIDNLREEILLYTEGKEENDWLFPSRQQGRHITRDRVYQIYADIAEKLGRDDIGTHTLRKTFGYHYYKKTRDIATLMFIFNHSSQSITKRYIGITEDEIGASLKGFKLGI</sequence>
<reference evidence="5 6" key="1">
    <citation type="submission" date="2017-10" db="EMBL/GenBank/DDBJ databases">
        <title>Draft genomes of the Enterococcus faecium isolated from human feces before and after Helicobacter pylori eradication therapy.</title>
        <authorList>
            <person name="Prianichniikov N.A."/>
            <person name="Glushchenko O.E."/>
            <person name="Malakhova M.V."/>
        </authorList>
    </citation>
    <scope>NUCLEOTIDE SEQUENCE [LARGE SCALE GENOMIC DNA]</scope>
    <source>
        <strain evidence="5 6">Hp_5-7</strain>
    </source>
</reference>
<accession>A0A0V7Y0J6</accession>
<evidence type="ECO:0000313" key="5">
    <source>
        <dbReference type="EMBL" id="PHL20542.1"/>
    </source>
</evidence>
<dbReference type="PANTHER" id="PTHR30349:SF82">
    <property type="entry name" value="INTEGRASE_RECOMBINASE YOEC-RELATED"/>
    <property type="match status" value="1"/>
</dbReference>
<keyword evidence="1" id="KW-0233">DNA recombination</keyword>
<evidence type="ECO:0000313" key="7">
    <source>
        <dbReference type="Proteomes" id="UP000275747"/>
    </source>
</evidence>
<geneLocation type="plasmid" evidence="3 7">
    <name>unnamed</name>
</geneLocation>
<dbReference type="InterPro" id="IPR011010">
    <property type="entry name" value="DNA_brk_join_enz"/>
</dbReference>
<name>A0A0V7Y0J6_ENTFC</name>
<keyword evidence="3" id="KW-0614">Plasmid</keyword>
<reference evidence="4" key="3">
    <citation type="journal article" date="2022" name="J. Anim. Sci.">
        <title>Whole genome sequence analyses-based assessment of virulence potential and antimicrobial susceptibilities and resistance of Enterococcus faecium strains isolated from commercial swine and cattle probiotic products.</title>
        <authorList>
            <person name="Shridhar P.B."/>
            <person name="Amachawadi R.G."/>
            <person name="Tokach M."/>
            <person name="Patel I."/>
            <person name="Gangiredla J."/>
            <person name="Mammel M."/>
            <person name="Nagaraja T.G."/>
        </authorList>
    </citation>
    <scope>NUCLEOTIDE SEQUENCE</scope>
    <source>
        <strain evidence="4">EF215</strain>
    </source>
</reference>
<evidence type="ECO:0000313" key="3">
    <source>
        <dbReference type="EMBL" id="AYM74366.1"/>
    </source>
</evidence>
<dbReference type="RefSeq" id="WP_002318477.1">
    <property type="nucleotide sequence ID" value="NZ_CAACXZ010000003.1"/>
</dbReference>
<dbReference type="InterPro" id="IPR050090">
    <property type="entry name" value="Tyrosine_recombinase_XerCD"/>
</dbReference>
<dbReference type="EMBL" id="JAIFOC010000044">
    <property type="protein sequence ID" value="MBX4222393.1"/>
    <property type="molecule type" value="Genomic_DNA"/>
</dbReference>
<dbReference type="EMBL" id="CP033042">
    <property type="protein sequence ID" value="AYM74366.1"/>
    <property type="molecule type" value="Genomic_DNA"/>
</dbReference>
<dbReference type="Proteomes" id="UP001139644">
    <property type="component" value="Unassembled WGS sequence"/>
</dbReference>
<dbReference type="Proteomes" id="UP000224303">
    <property type="component" value="Unassembled WGS sequence"/>
</dbReference>
<evidence type="ECO:0000259" key="2">
    <source>
        <dbReference type="PROSITE" id="PS51898"/>
    </source>
</evidence>
<dbReference type="PANTHER" id="PTHR30349">
    <property type="entry name" value="PHAGE INTEGRASE-RELATED"/>
    <property type="match status" value="1"/>
</dbReference>
<dbReference type="EMBL" id="PCGC01000059">
    <property type="protein sequence ID" value="PHL20542.1"/>
    <property type="molecule type" value="Genomic_DNA"/>
</dbReference>
<dbReference type="Gene3D" id="1.10.443.10">
    <property type="entry name" value="Intergrase catalytic core"/>
    <property type="match status" value="1"/>
</dbReference>
<organism evidence="5 6">
    <name type="scientific">Enterococcus faecium</name>
    <name type="common">Streptococcus faecium</name>
    <dbReference type="NCBI Taxonomy" id="1352"/>
    <lineage>
        <taxon>Bacteria</taxon>
        <taxon>Bacillati</taxon>
        <taxon>Bacillota</taxon>
        <taxon>Bacilli</taxon>
        <taxon>Lactobacillales</taxon>
        <taxon>Enterococcaceae</taxon>
        <taxon>Enterococcus</taxon>
    </lineage>
</organism>
<dbReference type="Pfam" id="PF00589">
    <property type="entry name" value="Phage_integrase"/>
    <property type="match status" value="1"/>
</dbReference>
<proteinExistence type="predicted"/>
<dbReference type="AlphaFoldDB" id="A0A0V7Y0J6"/>
<evidence type="ECO:0000313" key="4">
    <source>
        <dbReference type="EMBL" id="MBX4222393.1"/>
    </source>
</evidence>
<dbReference type="GO" id="GO:0003677">
    <property type="term" value="F:DNA binding"/>
    <property type="evidence" value="ECO:0007669"/>
    <property type="project" value="InterPro"/>
</dbReference>
<dbReference type="InterPro" id="IPR002104">
    <property type="entry name" value="Integrase_catalytic"/>
</dbReference>
<gene>
    <name evidence="5" type="ORF">CQR37_13725</name>
    <name evidence="3" type="ORF">D9Z05_14145</name>
    <name evidence="4" type="ORF">KYX88_05970</name>
</gene>
<dbReference type="GO" id="GO:0006310">
    <property type="term" value="P:DNA recombination"/>
    <property type="evidence" value="ECO:0007669"/>
    <property type="project" value="UniProtKB-KW"/>
</dbReference>
<dbReference type="SUPFAM" id="SSF56349">
    <property type="entry name" value="DNA breaking-rejoining enzymes"/>
    <property type="match status" value="1"/>
</dbReference>
<reference evidence="3 7" key="2">
    <citation type="submission" date="2018-10" db="EMBL/GenBank/DDBJ databases">
        <title>Escaping from acidified nitrite in gastric host defense: Transcriptomic basis for resistance to free nitrous acid in Enterococcus faecalis.</title>
        <authorList>
            <person name="Yu Z."/>
            <person name="Shi D."/>
            <person name="Liu W."/>
            <person name="Meng F."/>
        </authorList>
    </citation>
    <scope>NUCLEOTIDE SEQUENCE [LARGE SCALE GENOMIC DNA]</scope>
    <source>
        <strain evidence="3 7">JE1</strain>
        <plasmid evidence="3 7">unnamed</plasmid>
    </source>
</reference>
<dbReference type="PROSITE" id="PS51898">
    <property type="entry name" value="TYR_RECOMBINASE"/>
    <property type="match status" value="1"/>
</dbReference>
<protein>
    <submittedName>
        <fullName evidence="4 5">Integrase</fullName>
    </submittedName>
</protein>
<evidence type="ECO:0000256" key="1">
    <source>
        <dbReference type="ARBA" id="ARBA00023172"/>
    </source>
</evidence>